<feature type="domain" description="DUF7578" evidence="2">
    <location>
        <begin position="61"/>
        <end position="123"/>
    </location>
</feature>
<organism evidence="3 4">
    <name type="scientific">Trypanosoma cruzi</name>
    <dbReference type="NCBI Taxonomy" id="5693"/>
    <lineage>
        <taxon>Eukaryota</taxon>
        <taxon>Discoba</taxon>
        <taxon>Euglenozoa</taxon>
        <taxon>Kinetoplastea</taxon>
        <taxon>Metakinetoplastina</taxon>
        <taxon>Trypanosomatida</taxon>
        <taxon>Trypanosomatidae</taxon>
        <taxon>Trypanosoma</taxon>
        <taxon>Schizotrypanum</taxon>
    </lineage>
</organism>
<name>A0A2V2WB66_TRYCR</name>
<reference evidence="3 4" key="1">
    <citation type="journal article" date="2018" name="Microb. Genom.">
        <title>Expanding an expanded genome: long-read sequencing of Trypanosoma cruzi.</title>
        <authorList>
            <person name="Berna L."/>
            <person name="Rodriguez M."/>
            <person name="Chiribao M.L."/>
            <person name="Parodi-Talice A."/>
            <person name="Pita S."/>
            <person name="Rijo G."/>
            <person name="Alvarez-Valin F."/>
            <person name="Robello C."/>
        </authorList>
    </citation>
    <scope>NUCLEOTIDE SEQUENCE [LARGE SCALE GENOMIC DNA]</scope>
    <source>
        <strain evidence="3 4">TCC</strain>
    </source>
</reference>
<evidence type="ECO:0000313" key="4">
    <source>
        <dbReference type="Proteomes" id="UP000246078"/>
    </source>
</evidence>
<proteinExistence type="predicted"/>
<gene>
    <name evidence="3" type="ORF">C3747_142g93</name>
</gene>
<dbReference type="VEuPathDB" id="TriTrypDB:TCSYLVIO_010160"/>
<dbReference type="InterPro" id="IPR056000">
    <property type="entry name" value="DUF7578"/>
</dbReference>
<dbReference type="Proteomes" id="UP000246078">
    <property type="component" value="Unassembled WGS sequence"/>
</dbReference>
<dbReference type="AlphaFoldDB" id="A0A2V2WB66"/>
<feature type="region of interest" description="Disordered" evidence="1">
    <location>
        <begin position="1"/>
        <end position="45"/>
    </location>
</feature>
<dbReference type="VEuPathDB" id="TriTrypDB:C3747_142g93"/>
<dbReference type="VEuPathDB" id="TriTrypDB:TcCL_Unassigned01278"/>
<protein>
    <submittedName>
        <fullName evidence="3">Putative retrotransposon hot spot protein (RHS)</fullName>
    </submittedName>
</protein>
<dbReference type="Pfam" id="PF24466">
    <property type="entry name" value="DUF7578"/>
    <property type="match status" value="2"/>
</dbReference>
<dbReference type="VEuPathDB" id="TriTrypDB:TcCL_ESM07366"/>
<sequence length="359" mass="41281">MPGNQAPAVPQGDSGRRARPESEGDTDQPAATQTRDEEAQRPQWTMSSSVKDILLEGSTLRNKMKLNEFIRNYFGGRGVVDTNENVSISVFVLRPTMFINDNEILGLITASSSYRELKIELDEREILLEAINRLHHEGVDFLGQWRDYQGKDTVTSAARRKLNEVLTQVLREARREAGERERQDQQQVIFNLYAVIEDVLFKGRVRVMEMKLSDFLTMEMEGKGILHANRNVLLRVFFIDPTRYIRDAGVLNEIRASGAYAEMEKTVRREMGLEEVVNKLYKNGVDNLLGWLVVAAEVKTGVHEVTKRFLDAAAEEARTQRSRVHRGTWRDCTSLCTMRVGAMRWNFRTAWSERKRGWR</sequence>
<evidence type="ECO:0000259" key="2">
    <source>
        <dbReference type="Pfam" id="PF24466"/>
    </source>
</evidence>
<dbReference type="EMBL" id="PRFC01000142">
    <property type="protein sequence ID" value="PWV04869.1"/>
    <property type="molecule type" value="Genomic_DNA"/>
</dbReference>
<comment type="caution">
    <text evidence="3">The sequence shown here is derived from an EMBL/GenBank/DDBJ whole genome shotgun (WGS) entry which is preliminary data.</text>
</comment>
<evidence type="ECO:0000256" key="1">
    <source>
        <dbReference type="SAM" id="MobiDB-lite"/>
    </source>
</evidence>
<dbReference type="InterPro" id="IPR006518">
    <property type="entry name" value="Trypano_RHS"/>
</dbReference>
<dbReference type="VEuPathDB" id="TriTrypDB:TcBrA4_0157920"/>
<dbReference type="VEuPathDB" id="TriTrypDB:Tc_MARK_6473"/>
<dbReference type="VEuPathDB" id="TriTrypDB:TCDM_13059"/>
<dbReference type="VEuPathDB" id="TriTrypDB:TcG_11993"/>
<dbReference type="VEuPathDB" id="TriTrypDB:C4B63_93g43"/>
<accession>A0A2V2WB66</accession>
<dbReference type="NCBIfam" id="TIGR01631">
    <property type="entry name" value="Trypano_RHS"/>
    <property type="match status" value="1"/>
</dbReference>
<evidence type="ECO:0000313" key="3">
    <source>
        <dbReference type="EMBL" id="PWV04869.1"/>
    </source>
</evidence>
<feature type="domain" description="DUF7578" evidence="2">
    <location>
        <begin position="206"/>
        <end position="269"/>
    </location>
</feature>